<dbReference type="OrthoDB" id="2803988at2759"/>
<protein>
    <submittedName>
        <fullName evidence="1">Uncharacterized protein</fullName>
    </submittedName>
</protein>
<dbReference type="STRING" id="139420.A0A371CI36"/>
<keyword evidence="2" id="KW-1185">Reference proteome</keyword>
<gene>
    <name evidence="1" type="ORF">OH76DRAFT_1366957</name>
</gene>
<dbReference type="EMBL" id="KZ857609">
    <property type="protein sequence ID" value="RDX39949.1"/>
    <property type="molecule type" value="Genomic_DNA"/>
</dbReference>
<reference evidence="1 2" key="1">
    <citation type="journal article" date="2018" name="Biotechnol. Biofuels">
        <title>Integrative visual omics of the white-rot fungus Polyporus brumalis exposes the biotechnological potential of its oxidative enzymes for delignifying raw plant biomass.</title>
        <authorList>
            <person name="Miyauchi S."/>
            <person name="Rancon A."/>
            <person name="Drula E."/>
            <person name="Hage H."/>
            <person name="Chaduli D."/>
            <person name="Favel A."/>
            <person name="Grisel S."/>
            <person name="Henrissat B."/>
            <person name="Herpoel-Gimbert I."/>
            <person name="Ruiz-Duenas F.J."/>
            <person name="Chevret D."/>
            <person name="Hainaut M."/>
            <person name="Lin J."/>
            <person name="Wang M."/>
            <person name="Pangilinan J."/>
            <person name="Lipzen A."/>
            <person name="Lesage-Meessen L."/>
            <person name="Navarro D."/>
            <person name="Riley R."/>
            <person name="Grigoriev I.V."/>
            <person name="Zhou S."/>
            <person name="Raouche S."/>
            <person name="Rosso M.N."/>
        </authorList>
    </citation>
    <scope>NUCLEOTIDE SEQUENCE [LARGE SCALE GENOMIC DNA]</scope>
    <source>
        <strain evidence="1 2">BRFM 1820</strain>
    </source>
</reference>
<organism evidence="1 2">
    <name type="scientific">Lentinus brumalis</name>
    <dbReference type="NCBI Taxonomy" id="2498619"/>
    <lineage>
        <taxon>Eukaryota</taxon>
        <taxon>Fungi</taxon>
        <taxon>Dikarya</taxon>
        <taxon>Basidiomycota</taxon>
        <taxon>Agaricomycotina</taxon>
        <taxon>Agaricomycetes</taxon>
        <taxon>Polyporales</taxon>
        <taxon>Polyporaceae</taxon>
        <taxon>Lentinus</taxon>
    </lineage>
</organism>
<proteinExistence type="predicted"/>
<dbReference type="Proteomes" id="UP000256964">
    <property type="component" value="Unassembled WGS sequence"/>
</dbReference>
<accession>A0A371CI36</accession>
<sequence>MSIASNRILDFTNHGYVVLQGALCFLCESEGASGEGLGRDSLHTCQFCPSLVLSSHDRGRLLNHIGAHILFDSRIDHLSTPCGFCLSPGESCVMYVKKGRGAREGDRLDFDRSRCPAKYSLSVARTAKVSSRSPCSNVPLRCPLCLKHAAAVWKYNMRYHLTRAHQQDPEQHSSLWKLSDPEMTGMKALYEAKPRSSKRKRRTEKASTFAKQISEGHVCKLALRYAIAIW</sequence>
<name>A0A371CI36_9APHY</name>
<evidence type="ECO:0000313" key="1">
    <source>
        <dbReference type="EMBL" id="RDX39949.1"/>
    </source>
</evidence>
<evidence type="ECO:0000313" key="2">
    <source>
        <dbReference type="Proteomes" id="UP000256964"/>
    </source>
</evidence>
<dbReference type="AlphaFoldDB" id="A0A371CI36"/>